<name>A0A9N9F9X2_9GLOM</name>
<dbReference type="OrthoDB" id="10423022at2759"/>
<evidence type="ECO:0000313" key="2">
    <source>
        <dbReference type="EMBL" id="CAG8519823.1"/>
    </source>
</evidence>
<feature type="region of interest" description="Disordered" evidence="1">
    <location>
        <begin position="1"/>
        <end position="27"/>
    </location>
</feature>
<comment type="caution">
    <text evidence="2">The sequence shown here is derived from an EMBL/GenBank/DDBJ whole genome shotgun (WGS) entry which is preliminary data.</text>
</comment>
<keyword evidence="3" id="KW-1185">Reference proteome</keyword>
<organism evidence="2 3">
    <name type="scientific">Ambispora gerdemannii</name>
    <dbReference type="NCBI Taxonomy" id="144530"/>
    <lineage>
        <taxon>Eukaryota</taxon>
        <taxon>Fungi</taxon>
        <taxon>Fungi incertae sedis</taxon>
        <taxon>Mucoromycota</taxon>
        <taxon>Glomeromycotina</taxon>
        <taxon>Glomeromycetes</taxon>
        <taxon>Archaeosporales</taxon>
        <taxon>Ambisporaceae</taxon>
        <taxon>Ambispora</taxon>
    </lineage>
</organism>
<evidence type="ECO:0000313" key="3">
    <source>
        <dbReference type="Proteomes" id="UP000789831"/>
    </source>
</evidence>
<dbReference type="EMBL" id="CAJVPL010000668">
    <property type="protein sequence ID" value="CAG8519823.1"/>
    <property type="molecule type" value="Genomic_DNA"/>
</dbReference>
<dbReference type="AlphaFoldDB" id="A0A9N9F9X2"/>
<dbReference type="Proteomes" id="UP000789831">
    <property type="component" value="Unassembled WGS sequence"/>
</dbReference>
<accession>A0A9N9F9X2</accession>
<evidence type="ECO:0000256" key="1">
    <source>
        <dbReference type="SAM" id="MobiDB-lite"/>
    </source>
</evidence>
<feature type="compositionally biased region" description="Polar residues" evidence="1">
    <location>
        <begin position="1"/>
        <end position="23"/>
    </location>
</feature>
<feature type="non-terminal residue" evidence="2">
    <location>
        <position position="205"/>
    </location>
</feature>
<reference evidence="2" key="1">
    <citation type="submission" date="2021-06" db="EMBL/GenBank/DDBJ databases">
        <authorList>
            <person name="Kallberg Y."/>
            <person name="Tangrot J."/>
            <person name="Rosling A."/>
        </authorList>
    </citation>
    <scope>NUCLEOTIDE SEQUENCE</scope>
    <source>
        <strain evidence="2">MT106</strain>
    </source>
</reference>
<gene>
    <name evidence="2" type="ORF">AGERDE_LOCUS5177</name>
</gene>
<sequence length="205" mass="23162">MDNYSLPTSSRCSGNISSSPINRNDQKRKHHSFHFPLLDFEKFFPEEVEFSLPASFLTTERQNGLCQDVNMTLDNVAHSAIPDDKNSISYSSTFSNKKVKHSNTGTPINTKPMQKKSLSSTRILPKLTRVRKSRKSSRTLPKFGEQQISLSPEVNHENSNDYNNVIVNTSIFTEKMSPSSVFVGGSIKMETTQTLDEKFLENCFS</sequence>
<protein>
    <submittedName>
        <fullName evidence="2">3227_t:CDS:1</fullName>
    </submittedName>
</protein>
<proteinExistence type="predicted"/>